<keyword evidence="1" id="KW-0812">Transmembrane</keyword>
<evidence type="ECO:0000256" key="1">
    <source>
        <dbReference type="SAM" id="Phobius"/>
    </source>
</evidence>
<accession>A0A2N3N0V3</accession>
<keyword evidence="3" id="KW-1185">Reference proteome</keyword>
<dbReference type="InParanoid" id="A0A2N3N0V3"/>
<dbReference type="AlphaFoldDB" id="A0A2N3N0V3"/>
<dbReference type="VEuPathDB" id="FungiDB:jhhlp_007891"/>
<dbReference type="PANTHER" id="PTHR36978:SF4">
    <property type="entry name" value="P-LOOP CONTAINING NUCLEOSIDE TRIPHOSPHATE HYDROLASE PROTEIN"/>
    <property type="match status" value="1"/>
</dbReference>
<organism evidence="2 3">
    <name type="scientific">Lomentospora prolificans</name>
    <dbReference type="NCBI Taxonomy" id="41688"/>
    <lineage>
        <taxon>Eukaryota</taxon>
        <taxon>Fungi</taxon>
        <taxon>Dikarya</taxon>
        <taxon>Ascomycota</taxon>
        <taxon>Pezizomycotina</taxon>
        <taxon>Sordariomycetes</taxon>
        <taxon>Hypocreomycetidae</taxon>
        <taxon>Microascales</taxon>
        <taxon>Microascaceae</taxon>
        <taxon>Lomentospora</taxon>
    </lineage>
</organism>
<dbReference type="Pfam" id="PF17784">
    <property type="entry name" value="Sulfotransfer_4"/>
    <property type="match status" value="1"/>
</dbReference>
<dbReference type="EMBL" id="NLAX01001139">
    <property type="protein sequence ID" value="PKS06057.1"/>
    <property type="molecule type" value="Genomic_DNA"/>
</dbReference>
<feature type="transmembrane region" description="Helical" evidence="1">
    <location>
        <begin position="17"/>
        <end position="37"/>
    </location>
</feature>
<evidence type="ECO:0008006" key="4">
    <source>
        <dbReference type="Google" id="ProtNLM"/>
    </source>
</evidence>
<evidence type="ECO:0000313" key="3">
    <source>
        <dbReference type="Proteomes" id="UP000233524"/>
    </source>
</evidence>
<dbReference type="PANTHER" id="PTHR36978">
    <property type="entry name" value="P-LOOP CONTAINING NUCLEOTIDE TRIPHOSPHATE HYDROLASE"/>
    <property type="match status" value="1"/>
</dbReference>
<reference evidence="2 3" key="1">
    <citation type="journal article" date="2017" name="G3 (Bethesda)">
        <title>First Draft Genome Sequence of the Pathogenic Fungus Lomentospora prolificans (Formerly Scedosporium prolificans).</title>
        <authorList>
            <person name="Luo R."/>
            <person name="Zimin A."/>
            <person name="Workman R."/>
            <person name="Fan Y."/>
            <person name="Pertea G."/>
            <person name="Grossman N."/>
            <person name="Wear M.P."/>
            <person name="Jia B."/>
            <person name="Miller H."/>
            <person name="Casadevall A."/>
            <person name="Timp W."/>
            <person name="Zhang S.X."/>
            <person name="Salzberg S.L."/>
        </authorList>
    </citation>
    <scope>NUCLEOTIDE SEQUENCE [LARGE SCALE GENOMIC DNA]</scope>
    <source>
        <strain evidence="2 3">JHH-5317</strain>
    </source>
</reference>
<name>A0A2N3N0V3_9PEZI</name>
<gene>
    <name evidence="2" type="ORF">jhhlp_007891</name>
</gene>
<dbReference type="InterPro" id="IPR040632">
    <property type="entry name" value="Sulfotransfer_4"/>
</dbReference>
<dbReference type="OrthoDB" id="408152at2759"/>
<proteinExistence type="predicted"/>
<dbReference type="SUPFAM" id="SSF52540">
    <property type="entry name" value="P-loop containing nucleoside triphosphate hydrolases"/>
    <property type="match status" value="1"/>
</dbReference>
<protein>
    <recommendedName>
        <fullName evidence="4">Sulfotransferase domain-containing protein</fullName>
    </recommendedName>
</protein>
<dbReference type="InterPro" id="IPR027417">
    <property type="entry name" value="P-loop_NTPase"/>
</dbReference>
<sequence>MSNQNKEEPRPSPAETLGVSGTLLAVVSAILIVYFAIGAEELSRKPIDQKVFVVGLSKTGTTSLGDALAQLGYRRSGWDDLRSRWLFHAYNNGYINSLKQHTEKFDAFEDIPWSLAYKELADEYPTAKFILSLRNDENDWLRSIQAHTRMRSWEGHASTYGCLRADDCPAEYLDKYRTHNDEVVQFFSARNEADRLMTFYIDNPEMTPKDANVDARWEQLLEFLDIADKRAQDQGQFPRANSKLTLFNQDPLSIFWFVDRCLYHIENTMVGALATVTAALGRK</sequence>
<keyword evidence="1" id="KW-1133">Transmembrane helix</keyword>
<comment type="caution">
    <text evidence="2">The sequence shown here is derived from an EMBL/GenBank/DDBJ whole genome shotgun (WGS) entry which is preliminary data.</text>
</comment>
<evidence type="ECO:0000313" key="2">
    <source>
        <dbReference type="EMBL" id="PKS06057.1"/>
    </source>
</evidence>
<dbReference type="Proteomes" id="UP000233524">
    <property type="component" value="Unassembled WGS sequence"/>
</dbReference>
<dbReference type="Gene3D" id="3.40.50.300">
    <property type="entry name" value="P-loop containing nucleotide triphosphate hydrolases"/>
    <property type="match status" value="1"/>
</dbReference>
<keyword evidence="1" id="KW-0472">Membrane</keyword>